<gene>
    <name evidence="1" type="ORF">BTN50_0885</name>
</gene>
<keyword evidence="2" id="KW-1185">Reference proteome</keyword>
<protein>
    <recommendedName>
        <fullName evidence="3">Mobile element protein</fullName>
    </recommendedName>
</protein>
<dbReference type="AlphaFoldDB" id="A0A291B8S8"/>
<organism evidence="1 2">
    <name type="scientific">Candidatus Enterovibrio altilux</name>
    <dbReference type="NCBI Taxonomy" id="1927128"/>
    <lineage>
        <taxon>Bacteria</taxon>
        <taxon>Pseudomonadati</taxon>
        <taxon>Pseudomonadota</taxon>
        <taxon>Gammaproteobacteria</taxon>
        <taxon>Vibrionales</taxon>
        <taxon>Vibrionaceae</taxon>
        <taxon>Enterovibrio</taxon>
    </lineage>
</organism>
<evidence type="ECO:0000313" key="1">
    <source>
        <dbReference type="EMBL" id="ATF09392.1"/>
    </source>
</evidence>
<evidence type="ECO:0000313" key="2">
    <source>
        <dbReference type="Proteomes" id="UP000218160"/>
    </source>
</evidence>
<reference evidence="2" key="1">
    <citation type="submission" date="2017-04" db="EMBL/GenBank/DDBJ databases">
        <title>Genome evolution of the luminous symbionts of deep sea anglerfish.</title>
        <authorList>
            <person name="Hendry T.A."/>
        </authorList>
    </citation>
    <scope>NUCLEOTIDE SEQUENCE [LARGE SCALE GENOMIC DNA]</scope>
</reference>
<sequence>MGNSEQILAAELSAPNVTGGEVLHNLLKLTRKKINDILTDGAYDIR</sequence>
<dbReference type="KEGG" id="elux:BTN50_0885"/>
<dbReference type="Proteomes" id="UP000218160">
    <property type="component" value="Chromosome 1"/>
</dbReference>
<evidence type="ECO:0008006" key="3">
    <source>
        <dbReference type="Google" id="ProtNLM"/>
    </source>
</evidence>
<dbReference type="EMBL" id="CP020660">
    <property type="protein sequence ID" value="ATF09392.1"/>
    <property type="molecule type" value="Genomic_DNA"/>
</dbReference>
<proteinExistence type="predicted"/>
<accession>A0A291B8S8</accession>
<name>A0A291B8S8_9GAMM</name>